<feature type="region of interest" description="Disordered" evidence="11">
    <location>
        <begin position="51"/>
        <end position="212"/>
    </location>
</feature>
<reference evidence="13 14" key="1">
    <citation type="submission" date="2018-12" db="EMBL/GenBank/DDBJ databases">
        <authorList>
            <consortium name="Pathogen Informatics"/>
        </authorList>
    </citation>
    <scope>NUCLEOTIDE SEQUENCE [LARGE SCALE GENOMIC DNA]</scope>
    <source>
        <strain evidence="13 14">NCTC12742</strain>
    </source>
</reference>
<evidence type="ECO:0000256" key="11">
    <source>
        <dbReference type="SAM" id="MobiDB-lite"/>
    </source>
</evidence>
<dbReference type="AlphaFoldDB" id="A0A3S5A9G8"/>
<dbReference type="PROSITE" id="PS52015">
    <property type="entry name" value="TONB_CTD"/>
    <property type="match status" value="1"/>
</dbReference>
<evidence type="ECO:0000313" key="14">
    <source>
        <dbReference type="Proteomes" id="UP000272771"/>
    </source>
</evidence>
<dbReference type="STRING" id="28091.SAMEA3174300_01425"/>
<dbReference type="InterPro" id="IPR051045">
    <property type="entry name" value="TonB-dependent_transducer"/>
</dbReference>
<evidence type="ECO:0000256" key="3">
    <source>
        <dbReference type="ARBA" id="ARBA00022448"/>
    </source>
</evidence>
<feature type="transmembrane region" description="Helical" evidence="10">
    <location>
        <begin position="12"/>
        <end position="30"/>
    </location>
</feature>
<keyword evidence="10" id="KW-0735">Signal-anchor</keyword>
<evidence type="ECO:0000256" key="6">
    <source>
        <dbReference type="ARBA" id="ARBA00022692"/>
    </source>
</evidence>
<dbReference type="GO" id="GO:0055085">
    <property type="term" value="P:transmembrane transport"/>
    <property type="evidence" value="ECO:0007669"/>
    <property type="project" value="InterPro"/>
</dbReference>
<dbReference type="EMBL" id="LR134533">
    <property type="protein sequence ID" value="VEJ50643.1"/>
    <property type="molecule type" value="Genomic_DNA"/>
</dbReference>
<dbReference type="Gene3D" id="3.30.1150.10">
    <property type="match status" value="1"/>
</dbReference>
<dbReference type="PANTHER" id="PTHR33446">
    <property type="entry name" value="PROTEIN TONB-RELATED"/>
    <property type="match status" value="1"/>
</dbReference>
<dbReference type="GO" id="GO:0015031">
    <property type="term" value="P:protein transport"/>
    <property type="evidence" value="ECO:0007669"/>
    <property type="project" value="UniProtKB-UniRule"/>
</dbReference>
<keyword evidence="14" id="KW-1185">Reference proteome</keyword>
<evidence type="ECO:0000256" key="1">
    <source>
        <dbReference type="ARBA" id="ARBA00004383"/>
    </source>
</evidence>
<comment type="function">
    <text evidence="10">Interacts with outer membrane receptor proteins that carry out high-affinity binding and energy dependent uptake into the periplasmic space of specific substrates. It could act to transduce energy from the cytoplasmic membrane to specific energy-requiring processes in the outer membrane, resulting in the release into the periplasm of ligands bound by these outer membrane proteins.</text>
</comment>
<dbReference type="GO" id="GO:0015891">
    <property type="term" value="P:siderophore transport"/>
    <property type="evidence" value="ECO:0007669"/>
    <property type="project" value="InterPro"/>
</dbReference>
<evidence type="ECO:0000256" key="10">
    <source>
        <dbReference type="RuleBase" id="RU362123"/>
    </source>
</evidence>
<dbReference type="Proteomes" id="UP000272771">
    <property type="component" value="Chromosome"/>
</dbReference>
<dbReference type="PRINTS" id="PR01374">
    <property type="entry name" value="TONBPROTEIN"/>
</dbReference>
<accession>A0A3S5A9G8</accession>
<comment type="similarity">
    <text evidence="2 10">Belongs to the TonB family.</text>
</comment>
<name>A0A3S5A9G8_9NEIS</name>
<dbReference type="Pfam" id="PF03544">
    <property type="entry name" value="TonB_C"/>
    <property type="match status" value="1"/>
</dbReference>
<evidence type="ECO:0000256" key="2">
    <source>
        <dbReference type="ARBA" id="ARBA00006555"/>
    </source>
</evidence>
<evidence type="ECO:0000256" key="4">
    <source>
        <dbReference type="ARBA" id="ARBA00022475"/>
    </source>
</evidence>
<evidence type="ECO:0000313" key="13">
    <source>
        <dbReference type="EMBL" id="VEJ50643.1"/>
    </source>
</evidence>
<organism evidence="13 14">
    <name type="scientific">Neisseria weaveri</name>
    <dbReference type="NCBI Taxonomy" id="28091"/>
    <lineage>
        <taxon>Bacteria</taxon>
        <taxon>Pseudomonadati</taxon>
        <taxon>Pseudomonadota</taxon>
        <taxon>Betaproteobacteria</taxon>
        <taxon>Neisseriales</taxon>
        <taxon>Neisseriaceae</taxon>
        <taxon>Neisseria</taxon>
    </lineage>
</organism>
<keyword evidence="3 10" id="KW-0813">Transport</keyword>
<keyword evidence="5 10" id="KW-0997">Cell inner membrane</keyword>
<evidence type="ECO:0000259" key="12">
    <source>
        <dbReference type="PROSITE" id="PS52015"/>
    </source>
</evidence>
<evidence type="ECO:0000256" key="7">
    <source>
        <dbReference type="ARBA" id="ARBA00022927"/>
    </source>
</evidence>
<keyword evidence="9 10" id="KW-0472">Membrane</keyword>
<keyword evidence="7 10" id="KW-0653">Protein transport</keyword>
<gene>
    <name evidence="13" type="ORF">NCTC12742_00800</name>
</gene>
<keyword evidence="6 10" id="KW-0812">Transmembrane</keyword>
<protein>
    <recommendedName>
        <fullName evidence="10">Protein TonB</fullName>
    </recommendedName>
</protein>
<feature type="compositionally biased region" description="Basic and acidic residues" evidence="11">
    <location>
        <begin position="88"/>
        <end position="133"/>
    </location>
</feature>
<feature type="domain" description="TonB C-terminal" evidence="12">
    <location>
        <begin position="192"/>
        <end position="276"/>
    </location>
</feature>
<keyword evidence="8 10" id="KW-1133">Transmembrane helix</keyword>
<evidence type="ECO:0000256" key="5">
    <source>
        <dbReference type="ARBA" id="ARBA00022519"/>
    </source>
</evidence>
<feature type="compositionally biased region" description="Gly residues" evidence="11">
    <location>
        <begin position="165"/>
        <end position="190"/>
    </location>
</feature>
<dbReference type="InterPro" id="IPR006260">
    <property type="entry name" value="TonB/TolA_C"/>
</dbReference>
<proteinExistence type="inferred from homology"/>
<dbReference type="GO" id="GO:0030288">
    <property type="term" value="C:outer membrane-bounded periplasmic space"/>
    <property type="evidence" value="ECO:0007669"/>
    <property type="project" value="InterPro"/>
</dbReference>
<dbReference type="PANTHER" id="PTHR33446:SF2">
    <property type="entry name" value="PROTEIN TONB"/>
    <property type="match status" value="1"/>
</dbReference>
<sequence length="276" mass="28744">MKNERILNSSVFALIALLHVGLMSLLWRAYTPEQAPVEHIEFVDLAGDFGGGDGREEGAQAAAPEPVKPKVAPKPKAEAPKPVLKPVITKDDKADIRQKKEEPKPKPKPEPKPESKPEPQKEAKTETASDKTPKNVSPEGKGSGEGTAAEGKGTGTKGKGDGRGTGEGTGSGSKTGSGHGDGGGGSGPGSSSGNAVKATGSIPRPPYPPLSLENEEEGTVVLKVMVAPDGKVTNVRVAKSSGFKRLDSAAQKAARNGRFQARVWTEFTVPVEFKID</sequence>
<dbReference type="InterPro" id="IPR003538">
    <property type="entry name" value="TonB"/>
</dbReference>
<comment type="subcellular location">
    <subcellularLocation>
        <location evidence="1 10">Cell inner membrane</location>
        <topology evidence="1 10">Single-pass membrane protein</topology>
        <orientation evidence="1 10">Periplasmic side</orientation>
    </subcellularLocation>
</comment>
<dbReference type="GO" id="GO:0098797">
    <property type="term" value="C:plasma membrane protein complex"/>
    <property type="evidence" value="ECO:0007669"/>
    <property type="project" value="TreeGrafter"/>
</dbReference>
<evidence type="ECO:0000256" key="9">
    <source>
        <dbReference type="ARBA" id="ARBA00023136"/>
    </source>
</evidence>
<keyword evidence="4 10" id="KW-1003">Cell membrane</keyword>
<dbReference type="GO" id="GO:0031992">
    <property type="term" value="F:energy transducer activity"/>
    <property type="evidence" value="ECO:0007669"/>
    <property type="project" value="InterPro"/>
</dbReference>
<dbReference type="SUPFAM" id="SSF74653">
    <property type="entry name" value="TolA/TonB C-terminal domain"/>
    <property type="match status" value="1"/>
</dbReference>
<dbReference type="OrthoDB" id="8607379at2"/>
<dbReference type="InterPro" id="IPR037682">
    <property type="entry name" value="TonB_C"/>
</dbReference>
<evidence type="ECO:0000256" key="8">
    <source>
        <dbReference type="ARBA" id="ARBA00022989"/>
    </source>
</evidence>
<dbReference type="RefSeq" id="WP_004282602.1">
    <property type="nucleotide sequence ID" value="NZ_CAUJRG010000002.1"/>
</dbReference>
<dbReference type="NCBIfam" id="TIGR01352">
    <property type="entry name" value="tonB_Cterm"/>
    <property type="match status" value="1"/>
</dbReference>